<organism evidence="2 3">
    <name type="scientific">Egretta garzetta</name>
    <name type="common">Little egret</name>
    <dbReference type="NCBI Taxonomy" id="188379"/>
    <lineage>
        <taxon>Eukaryota</taxon>
        <taxon>Metazoa</taxon>
        <taxon>Chordata</taxon>
        <taxon>Craniata</taxon>
        <taxon>Vertebrata</taxon>
        <taxon>Euteleostomi</taxon>
        <taxon>Archelosauria</taxon>
        <taxon>Archosauria</taxon>
        <taxon>Dinosauria</taxon>
        <taxon>Saurischia</taxon>
        <taxon>Theropoda</taxon>
        <taxon>Coelurosauria</taxon>
        <taxon>Aves</taxon>
        <taxon>Neognathae</taxon>
        <taxon>Neoaves</taxon>
        <taxon>Aequornithes</taxon>
        <taxon>Pelecaniformes</taxon>
        <taxon>Ardeidae</taxon>
        <taxon>Egretta</taxon>
    </lineage>
</organism>
<evidence type="ECO:0000313" key="3">
    <source>
        <dbReference type="Proteomes" id="UP000053119"/>
    </source>
</evidence>
<keyword evidence="1" id="KW-1133">Transmembrane helix</keyword>
<evidence type="ECO:0000313" key="2">
    <source>
        <dbReference type="EMBL" id="KFP09166.1"/>
    </source>
</evidence>
<dbReference type="AlphaFoldDB" id="A0A091JBL3"/>
<accession>A0A091JBL3</accession>
<feature type="non-terminal residue" evidence="2">
    <location>
        <position position="84"/>
    </location>
</feature>
<evidence type="ECO:0000256" key="1">
    <source>
        <dbReference type="SAM" id="Phobius"/>
    </source>
</evidence>
<gene>
    <name evidence="2" type="ORF">Z169_06179</name>
</gene>
<keyword evidence="1" id="KW-0812">Transmembrane</keyword>
<proteinExistence type="predicted"/>
<sequence>LFSLSLLLDVFPDLSAVEEDFFFSFFSFFSFFFFFFFSSNPSSVCTAGTLAAVVTSVSLPELDSSDCGTENSAHGAGVACAPFA</sequence>
<protein>
    <submittedName>
        <fullName evidence="2">Uncharacterized protein</fullName>
    </submittedName>
</protein>
<keyword evidence="1" id="KW-0472">Membrane</keyword>
<feature type="non-terminal residue" evidence="2">
    <location>
        <position position="1"/>
    </location>
</feature>
<dbReference type="Proteomes" id="UP000053119">
    <property type="component" value="Unassembled WGS sequence"/>
</dbReference>
<dbReference type="EMBL" id="KK500581">
    <property type="protein sequence ID" value="KFP09166.1"/>
    <property type="molecule type" value="Genomic_DNA"/>
</dbReference>
<reference evidence="2 3" key="1">
    <citation type="submission" date="2014-04" db="EMBL/GenBank/DDBJ databases">
        <title>Genome evolution of avian class.</title>
        <authorList>
            <person name="Zhang G."/>
            <person name="Li C."/>
        </authorList>
    </citation>
    <scope>NUCLEOTIDE SEQUENCE [LARGE SCALE GENOMIC DNA]</scope>
    <source>
        <strain evidence="2">BGI_Z169</strain>
    </source>
</reference>
<name>A0A091JBL3_EGRGA</name>
<keyword evidence="3" id="KW-1185">Reference proteome</keyword>
<feature type="transmembrane region" description="Helical" evidence="1">
    <location>
        <begin position="20"/>
        <end position="37"/>
    </location>
</feature>